<dbReference type="RefSeq" id="WP_258547492.1">
    <property type="nucleotide sequence ID" value="NZ_LEPB01000004.1"/>
</dbReference>
<accession>A0A367CFI6</accession>
<feature type="domain" description="Transposase IS204/IS1001/IS1096/IS1165 zinc-finger" evidence="1">
    <location>
        <begin position="41"/>
        <end position="84"/>
    </location>
</feature>
<protein>
    <recommendedName>
        <fullName evidence="1">Transposase IS204/IS1001/IS1096/IS1165 zinc-finger domain-containing protein</fullName>
    </recommendedName>
</protein>
<dbReference type="InterPro" id="IPR029261">
    <property type="entry name" value="Transposase_Znf"/>
</dbReference>
<dbReference type="PANTHER" id="PTHR33498">
    <property type="entry name" value="TRANSPOSASE FOR INSERTION SEQUENCE ELEMENT IS1557"/>
    <property type="match status" value="1"/>
</dbReference>
<dbReference type="Proteomes" id="UP000252797">
    <property type="component" value="Unassembled WGS sequence"/>
</dbReference>
<comment type="caution">
    <text evidence="2">The sequence shown here is derived from an EMBL/GenBank/DDBJ whole genome shotgun (WGS) entry which is preliminary data.</text>
</comment>
<reference evidence="2 3" key="1">
    <citation type="submission" date="2015-06" db="EMBL/GenBank/DDBJ databases">
        <title>The Genome Sequence of Enterococcus durans 4EA1.</title>
        <authorList>
            <consortium name="The Broad Institute Genomics Platform"/>
            <consortium name="The Broad Institute Genome Sequencing Center for Infectious Disease"/>
            <person name="Earl A.M."/>
            <person name="Van Tyne D."/>
            <person name="Lebreton F."/>
            <person name="Saavedra J.T."/>
            <person name="Gilmore M.S."/>
            <person name="Manson Mcguire A."/>
            <person name="Clock S."/>
            <person name="Crupain M."/>
            <person name="Rangan U."/>
            <person name="Young S."/>
            <person name="Abouelleil A."/>
            <person name="Cao P."/>
            <person name="Chapman S.B."/>
            <person name="Griggs A."/>
            <person name="Priest M."/>
            <person name="Shea T."/>
            <person name="Wortman J."/>
            <person name="Nusbaum C."/>
            <person name="Birren B."/>
        </authorList>
    </citation>
    <scope>NUCLEOTIDE SEQUENCE [LARGE SCALE GENOMIC DNA]</scope>
    <source>
        <strain evidence="2 3">4EA1</strain>
    </source>
</reference>
<dbReference type="PANTHER" id="PTHR33498:SF1">
    <property type="entry name" value="TRANSPOSASE FOR INSERTION SEQUENCE ELEMENT IS1557"/>
    <property type="match status" value="1"/>
</dbReference>
<evidence type="ECO:0000313" key="2">
    <source>
        <dbReference type="EMBL" id="RCA11218.1"/>
    </source>
</evidence>
<name>A0A367CFI6_9ENTE</name>
<evidence type="ECO:0000313" key="3">
    <source>
        <dbReference type="Proteomes" id="UP000252797"/>
    </source>
</evidence>
<dbReference type="EMBL" id="LEPB01000004">
    <property type="protein sequence ID" value="RCA11218.1"/>
    <property type="molecule type" value="Genomic_DNA"/>
</dbReference>
<gene>
    <name evidence="2" type="ORF">EA71_01973</name>
</gene>
<evidence type="ECO:0000259" key="1">
    <source>
        <dbReference type="Pfam" id="PF14690"/>
    </source>
</evidence>
<dbReference type="InterPro" id="IPR047951">
    <property type="entry name" value="Transpos_ISL3"/>
</dbReference>
<sequence length="160" mass="18859">MIKQMLNIKDSNISFSKDAVSKQKIKGRMCTVFTGVLTCHPPRCEHCGFDSVIRHSFKESWIQLLPYQEVPSYLRLFKQRFYYKEYHHTFSAKTYYVAENCSISQALKFAIAVDLKKKLSMKEIAQRYFVSSKTVERVLDSFYVEFRVKLTTSNPKTRKK</sequence>
<proteinExistence type="predicted"/>
<dbReference type="Pfam" id="PF14690">
    <property type="entry name" value="Zn_ribbon_ISL3"/>
    <property type="match status" value="1"/>
</dbReference>
<organism evidence="2 3">
    <name type="scientific">Enterococcus durans</name>
    <dbReference type="NCBI Taxonomy" id="53345"/>
    <lineage>
        <taxon>Bacteria</taxon>
        <taxon>Bacillati</taxon>
        <taxon>Bacillota</taxon>
        <taxon>Bacilli</taxon>
        <taxon>Lactobacillales</taxon>
        <taxon>Enterococcaceae</taxon>
        <taxon>Enterococcus</taxon>
    </lineage>
</organism>
<dbReference type="AlphaFoldDB" id="A0A367CFI6"/>